<dbReference type="Proteomes" id="UP001149954">
    <property type="component" value="Unassembled WGS sequence"/>
</dbReference>
<evidence type="ECO:0000313" key="1">
    <source>
        <dbReference type="EMBL" id="KAJ5519744.1"/>
    </source>
</evidence>
<gene>
    <name evidence="1" type="ORF">N7463_000197</name>
</gene>
<organism evidence="1 2">
    <name type="scientific">Penicillium fimorum</name>
    <dbReference type="NCBI Taxonomy" id="1882269"/>
    <lineage>
        <taxon>Eukaryota</taxon>
        <taxon>Fungi</taxon>
        <taxon>Dikarya</taxon>
        <taxon>Ascomycota</taxon>
        <taxon>Pezizomycotina</taxon>
        <taxon>Eurotiomycetes</taxon>
        <taxon>Eurotiomycetidae</taxon>
        <taxon>Eurotiales</taxon>
        <taxon>Aspergillaceae</taxon>
        <taxon>Penicillium</taxon>
    </lineage>
</organism>
<accession>A0A9W9Y3T4</accession>
<proteinExistence type="predicted"/>
<evidence type="ECO:0000313" key="2">
    <source>
        <dbReference type="Proteomes" id="UP001149954"/>
    </source>
</evidence>
<reference evidence="1" key="2">
    <citation type="journal article" date="2023" name="IMA Fungus">
        <title>Comparative genomic study of the Penicillium genus elucidates a diverse pangenome and 15 lateral gene transfer events.</title>
        <authorList>
            <person name="Petersen C."/>
            <person name="Sorensen T."/>
            <person name="Nielsen M.R."/>
            <person name="Sondergaard T.E."/>
            <person name="Sorensen J.L."/>
            <person name="Fitzpatrick D.A."/>
            <person name="Frisvad J.C."/>
            <person name="Nielsen K.L."/>
        </authorList>
    </citation>
    <scope>NUCLEOTIDE SEQUENCE</scope>
    <source>
        <strain evidence="1">IBT 29495</strain>
    </source>
</reference>
<dbReference type="EMBL" id="JAPWDS010000001">
    <property type="protein sequence ID" value="KAJ5519744.1"/>
    <property type="molecule type" value="Genomic_DNA"/>
</dbReference>
<sequence>MGSAKDSTPPLNHLRELKMHDCLIEVTRRESDESTAFCLGGYLGSGTHINPDGIFDPTMLGYNEFEQDLYDHLRLRLLRR</sequence>
<name>A0A9W9Y3T4_9EURO</name>
<reference evidence="1" key="1">
    <citation type="submission" date="2022-12" db="EMBL/GenBank/DDBJ databases">
        <authorList>
            <person name="Petersen C."/>
        </authorList>
    </citation>
    <scope>NUCLEOTIDE SEQUENCE</scope>
    <source>
        <strain evidence="1">IBT 29495</strain>
    </source>
</reference>
<dbReference type="AlphaFoldDB" id="A0A9W9Y3T4"/>
<keyword evidence="2" id="KW-1185">Reference proteome</keyword>
<dbReference type="OrthoDB" id="4340724at2759"/>
<protein>
    <submittedName>
        <fullName evidence="1">Uncharacterized protein</fullName>
    </submittedName>
</protein>
<comment type="caution">
    <text evidence="1">The sequence shown here is derived from an EMBL/GenBank/DDBJ whole genome shotgun (WGS) entry which is preliminary data.</text>
</comment>